<dbReference type="PANTHER" id="PTHR12992">
    <property type="entry name" value="NUDIX HYDROLASE"/>
    <property type="match status" value="1"/>
</dbReference>
<dbReference type="AlphaFoldDB" id="X1KQ94"/>
<comment type="cofactor">
    <cofactor evidence="2">
        <name>Mg(2+)</name>
        <dbReference type="ChEBI" id="CHEBI:18420"/>
    </cofactor>
</comment>
<sequence>RKIKFYYLFMNKRHIDVQIIKSKLMNFDSPDRLKIKHDLFRNSAVLFPFMEIDNSFNVILIKRTNVGKRHRKEMSFPGGKFDPNLDNSLLDTALRETEEEIGVSKEYIKILGCLDDLPTTTRYIITPFVGLIQSGAQLKKQDIEVEEIYQIPMDFFLDQQNFTETYFEIGSKKFPIYRYPKYNVWGATAHLIVSFIERVYGVSLSKSGLKRLNVEQLAAIELPK</sequence>
<feature type="domain" description="Nudix hydrolase" evidence="7">
    <location>
        <begin position="39"/>
        <end position="173"/>
    </location>
</feature>
<keyword evidence="4" id="KW-0378">Hydrolase</keyword>
<reference evidence="8" key="1">
    <citation type="journal article" date="2014" name="Front. Microbiol.">
        <title>High frequency of phylogenetically diverse reductive dehalogenase-homologous genes in deep subseafloor sedimentary metagenomes.</title>
        <authorList>
            <person name="Kawai M."/>
            <person name="Futagami T."/>
            <person name="Toyoda A."/>
            <person name="Takaki Y."/>
            <person name="Nishi S."/>
            <person name="Hori S."/>
            <person name="Arai W."/>
            <person name="Tsubouchi T."/>
            <person name="Morono Y."/>
            <person name="Uchiyama I."/>
            <person name="Ito T."/>
            <person name="Fujiyama A."/>
            <person name="Inagaki F."/>
            <person name="Takami H."/>
        </authorList>
    </citation>
    <scope>NUCLEOTIDE SEQUENCE</scope>
    <source>
        <strain evidence="8">Expedition CK06-06</strain>
    </source>
</reference>
<dbReference type="PROSITE" id="PS51462">
    <property type="entry name" value="NUDIX"/>
    <property type="match status" value="1"/>
</dbReference>
<gene>
    <name evidence="8" type="ORF">S06H3_12590</name>
</gene>
<evidence type="ECO:0000256" key="1">
    <source>
        <dbReference type="ARBA" id="ARBA00001936"/>
    </source>
</evidence>
<keyword evidence="6" id="KW-0464">Manganese</keyword>
<evidence type="ECO:0000256" key="2">
    <source>
        <dbReference type="ARBA" id="ARBA00001946"/>
    </source>
</evidence>
<comment type="caution">
    <text evidence="8">The sequence shown here is derived from an EMBL/GenBank/DDBJ whole genome shotgun (WGS) entry which is preliminary data.</text>
</comment>
<evidence type="ECO:0000313" key="8">
    <source>
        <dbReference type="EMBL" id="GAI08853.1"/>
    </source>
</evidence>
<dbReference type="InterPro" id="IPR000086">
    <property type="entry name" value="NUDIX_hydrolase_dom"/>
</dbReference>
<dbReference type="InterPro" id="IPR015797">
    <property type="entry name" value="NUDIX_hydrolase-like_dom_sf"/>
</dbReference>
<dbReference type="GO" id="GO:0010945">
    <property type="term" value="F:coenzyme A diphosphatase activity"/>
    <property type="evidence" value="ECO:0007669"/>
    <property type="project" value="InterPro"/>
</dbReference>
<comment type="cofactor">
    <cofactor evidence="1">
        <name>Mn(2+)</name>
        <dbReference type="ChEBI" id="CHEBI:29035"/>
    </cofactor>
</comment>
<dbReference type="Pfam" id="PF00293">
    <property type="entry name" value="NUDIX"/>
    <property type="match status" value="1"/>
</dbReference>
<name>X1KQ94_9ZZZZ</name>
<feature type="non-terminal residue" evidence="8">
    <location>
        <position position="1"/>
    </location>
</feature>
<dbReference type="GO" id="GO:0046872">
    <property type="term" value="F:metal ion binding"/>
    <property type="evidence" value="ECO:0007669"/>
    <property type="project" value="UniProtKB-KW"/>
</dbReference>
<proteinExistence type="predicted"/>
<dbReference type="EMBL" id="BARV01006158">
    <property type="protein sequence ID" value="GAI08853.1"/>
    <property type="molecule type" value="Genomic_DNA"/>
</dbReference>
<evidence type="ECO:0000259" key="7">
    <source>
        <dbReference type="PROSITE" id="PS51462"/>
    </source>
</evidence>
<evidence type="ECO:0000256" key="5">
    <source>
        <dbReference type="ARBA" id="ARBA00022842"/>
    </source>
</evidence>
<dbReference type="Gene3D" id="3.90.79.10">
    <property type="entry name" value="Nucleoside Triphosphate Pyrophosphohydrolase"/>
    <property type="match status" value="1"/>
</dbReference>
<evidence type="ECO:0000256" key="4">
    <source>
        <dbReference type="ARBA" id="ARBA00022801"/>
    </source>
</evidence>
<evidence type="ECO:0000256" key="3">
    <source>
        <dbReference type="ARBA" id="ARBA00022723"/>
    </source>
</evidence>
<keyword evidence="5" id="KW-0460">Magnesium</keyword>
<dbReference type="CDD" id="cd03426">
    <property type="entry name" value="NUDIX_CoAse_Nudt7"/>
    <property type="match status" value="1"/>
</dbReference>
<dbReference type="InterPro" id="IPR045121">
    <property type="entry name" value="CoAse"/>
</dbReference>
<dbReference type="SUPFAM" id="SSF55811">
    <property type="entry name" value="Nudix"/>
    <property type="match status" value="1"/>
</dbReference>
<organism evidence="8">
    <name type="scientific">marine sediment metagenome</name>
    <dbReference type="NCBI Taxonomy" id="412755"/>
    <lineage>
        <taxon>unclassified sequences</taxon>
        <taxon>metagenomes</taxon>
        <taxon>ecological metagenomes</taxon>
    </lineage>
</organism>
<keyword evidence="3" id="KW-0479">Metal-binding</keyword>
<dbReference type="PANTHER" id="PTHR12992:SF11">
    <property type="entry name" value="MITOCHONDRIAL COENZYME A DIPHOSPHATASE NUDT8"/>
    <property type="match status" value="1"/>
</dbReference>
<evidence type="ECO:0000256" key="6">
    <source>
        <dbReference type="ARBA" id="ARBA00023211"/>
    </source>
</evidence>
<protein>
    <recommendedName>
        <fullName evidence="7">Nudix hydrolase domain-containing protein</fullName>
    </recommendedName>
</protein>
<accession>X1KQ94</accession>